<dbReference type="Pfam" id="PF13229">
    <property type="entry name" value="Beta_helix"/>
    <property type="match status" value="1"/>
</dbReference>
<dbReference type="RefSeq" id="WP_236284041.1">
    <property type="nucleotide sequence ID" value="NZ_CAKMMW010000001.1"/>
</dbReference>
<keyword evidence="1" id="KW-0732">Signal</keyword>
<gene>
    <name evidence="3" type="ORF">PAECIP111891_00190</name>
</gene>
<reference evidence="3" key="1">
    <citation type="submission" date="2022-01" db="EMBL/GenBank/DDBJ databases">
        <authorList>
            <person name="Criscuolo A."/>
        </authorList>
    </citation>
    <scope>NUCLEOTIDE SEQUENCE</scope>
    <source>
        <strain evidence="3">CIP111891</strain>
    </source>
</reference>
<comment type="caution">
    <text evidence="3">The sequence shown here is derived from an EMBL/GenBank/DDBJ whole genome shotgun (WGS) entry which is preliminary data.</text>
</comment>
<evidence type="ECO:0000313" key="4">
    <source>
        <dbReference type="Proteomes" id="UP000838821"/>
    </source>
</evidence>
<feature type="domain" description="Right handed beta helix" evidence="2">
    <location>
        <begin position="211"/>
        <end position="374"/>
    </location>
</feature>
<evidence type="ECO:0000256" key="1">
    <source>
        <dbReference type="SAM" id="SignalP"/>
    </source>
</evidence>
<dbReference type="SUPFAM" id="SSF51126">
    <property type="entry name" value="Pectin lyase-like"/>
    <property type="match status" value="2"/>
</dbReference>
<evidence type="ECO:0000259" key="2">
    <source>
        <dbReference type="Pfam" id="PF13229"/>
    </source>
</evidence>
<proteinExistence type="predicted"/>
<dbReference type="InterPro" id="IPR035992">
    <property type="entry name" value="Ricin_B-like_lectins"/>
</dbReference>
<feature type="chain" id="PRO_5047082654" description="Right handed beta helix domain-containing protein" evidence="1">
    <location>
        <begin position="31"/>
        <end position="488"/>
    </location>
</feature>
<dbReference type="Proteomes" id="UP000838821">
    <property type="component" value="Unassembled WGS sequence"/>
</dbReference>
<feature type="signal peptide" evidence="1">
    <location>
        <begin position="1"/>
        <end position="30"/>
    </location>
</feature>
<dbReference type="InterPro" id="IPR006626">
    <property type="entry name" value="PbH1"/>
</dbReference>
<dbReference type="CDD" id="cd00161">
    <property type="entry name" value="beta-trefoil_Ricin-like"/>
    <property type="match status" value="1"/>
</dbReference>
<keyword evidence="4" id="KW-1185">Reference proteome</keyword>
<dbReference type="SMART" id="SM00710">
    <property type="entry name" value="PbH1"/>
    <property type="match status" value="9"/>
</dbReference>
<dbReference type="EMBL" id="CAKMMW010000001">
    <property type="protein sequence ID" value="CAH1192065.1"/>
    <property type="molecule type" value="Genomic_DNA"/>
</dbReference>
<dbReference type="InterPro" id="IPR011050">
    <property type="entry name" value="Pectin_lyase_fold/virulence"/>
</dbReference>
<dbReference type="InterPro" id="IPR012334">
    <property type="entry name" value="Pectin_lyas_fold"/>
</dbReference>
<name>A0ABN8FTD7_9BACL</name>
<dbReference type="Gene3D" id="2.160.20.10">
    <property type="entry name" value="Single-stranded right-handed beta-helix, Pectin lyase-like"/>
    <property type="match status" value="1"/>
</dbReference>
<accession>A0ABN8FTD7</accession>
<dbReference type="InterPro" id="IPR039448">
    <property type="entry name" value="Beta_helix"/>
</dbReference>
<dbReference type="SUPFAM" id="SSF50370">
    <property type="entry name" value="Ricin B-like lectins"/>
    <property type="match status" value="1"/>
</dbReference>
<dbReference type="Gene3D" id="2.80.10.50">
    <property type="match status" value="1"/>
</dbReference>
<evidence type="ECO:0000313" key="3">
    <source>
        <dbReference type="EMBL" id="CAH1192065.1"/>
    </source>
</evidence>
<organism evidence="3 4">
    <name type="scientific">Paenibacillus allorhizoplanae</name>
    <dbReference type="NCBI Taxonomy" id="2905648"/>
    <lineage>
        <taxon>Bacteria</taxon>
        <taxon>Bacillati</taxon>
        <taxon>Bacillota</taxon>
        <taxon>Bacilli</taxon>
        <taxon>Bacillales</taxon>
        <taxon>Paenibacillaceae</taxon>
        <taxon>Paenibacillus</taxon>
    </lineage>
</organism>
<protein>
    <recommendedName>
        <fullName evidence="2">Right handed beta helix domain-containing protein</fullName>
    </recommendedName>
</protein>
<sequence length="488" mass="53300">MSMKSKYALLSLLAFVLLLAVTWNPTRSSAAEPPTGKVRISHNNDAYFAEVTSISDWSNVNNYSKNATQGGSVWTITSIGNGKYKIEAAGKALTLNSSTDWDPVKTAAYSGWTTQQWTITDLGNGNFKLECNGKALTGDTAGNGVTVKNVTYSGWTTQQWKLTSVDTTGWPSGSWNWVYQNVDKTTRLEVASRENILIIGTTIHNVSNDLGMLISNSNHIQIKNSTVRNITDNGNEFGMGMYLYRSDNIVVDDSVIKELTWTGTDFHAHAIHIYGGSNITVKNSQIYNVDGNGITVEADNANVLIDNNDIYSTGRNPFSSSAPYHGIYAKAPDMTIQNNRIHDSLDGSAISMRSTGVVKGNTLYNNKHASIAYWPDYPKGTSNKLDIINNIISQVSYTAINSKASGIAINYTSGKPADNYFNNFYIDHNQLTITDGNSYGLIACFQATGTWSISNVQVTNNTMTDGRVTPNYLDGESFMSVISGNVNQ</sequence>
<dbReference type="PROSITE" id="PS50231">
    <property type="entry name" value="RICIN_B_LECTIN"/>
    <property type="match status" value="1"/>
</dbReference>